<feature type="domain" description="GP-PDE" evidence="1">
    <location>
        <begin position="20"/>
        <end position="256"/>
    </location>
</feature>
<dbReference type="EMBL" id="CP162511">
    <property type="protein sequence ID" value="XDI03730.1"/>
    <property type="molecule type" value="Genomic_DNA"/>
</dbReference>
<dbReference type="PANTHER" id="PTHR46211">
    <property type="entry name" value="GLYCEROPHOSPHORYL DIESTER PHOSPHODIESTERASE"/>
    <property type="match status" value="1"/>
</dbReference>
<name>A0AB39BB72_9MICO</name>
<dbReference type="PANTHER" id="PTHR46211:SF14">
    <property type="entry name" value="GLYCEROPHOSPHODIESTER PHOSPHODIESTERASE"/>
    <property type="match status" value="1"/>
</dbReference>
<dbReference type="AlphaFoldDB" id="A0AB39BB72"/>
<dbReference type="RefSeq" id="WP_368496147.1">
    <property type="nucleotide sequence ID" value="NZ_CP162511.1"/>
</dbReference>
<protein>
    <submittedName>
        <fullName evidence="2">Glycerophosphodiester phosphodiesterase family protein</fullName>
    </submittedName>
</protein>
<dbReference type="InterPro" id="IPR030395">
    <property type="entry name" value="GP_PDE_dom"/>
</dbReference>
<dbReference type="Pfam" id="PF03009">
    <property type="entry name" value="GDPD"/>
    <property type="match status" value="1"/>
</dbReference>
<proteinExistence type="predicted"/>
<organism evidence="2">
    <name type="scientific">Herbiconiux sp. A18JL235</name>
    <dbReference type="NCBI Taxonomy" id="3152363"/>
    <lineage>
        <taxon>Bacteria</taxon>
        <taxon>Bacillati</taxon>
        <taxon>Actinomycetota</taxon>
        <taxon>Actinomycetes</taxon>
        <taxon>Micrococcales</taxon>
        <taxon>Microbacteriaceae</taxon>
        <taxon>Herbiconiux</taxon>
    </lineage>
</organism>
<dbReference type="PROSITE" id="PS51704">
    <property type="entry name" value="GP_PDE"/>
    <property type="match status" value="1"/>
</dbReference>
<dbReference type="GO" id="GO:0008081">
    <property type="term" value="F:phosphoric diester hydrolase activity"/>
    <property type="evidence" value="ECO:0007669"/>
    <property type="project" value="InterPro"/>
</dbReference>
<accession>A0AB39BB72</accession>
<gene>
    <name evidence="2" type="ORF">ABFY20_10235</name>
</gene>
<reference evidence="2" key="1">
    <citation type="submission" date="2024-05" db="EMBL/GenBank/DDBJ databases">
        <title>Herbiconiux sp. A18JL235.</title>
        <authorList>
            <person name="Zhang G."/>
        </authorList>
    </citation>
    <scope>NUCLEOTIDE SEQUENCE</scope>
    <source>
        <strain evidence="2">A18JL235</strain>
    </source>
</reference>
<dbReference type="GO" id="GO:0006629">
    <property type="term" value="P:lipid metabolic process"/>
    <property type="evidence" value="ECO:0007669"/>
    <property type="project" value="InterPro"/>
</dbReference>
<sequence>MARPPRADRERRPYFAPPAPRVLAHRGLAVDTVENTLDAFRAALDAGAVYLETDVNVSADGVAVVCHDPTLERIAGRPDRVDSLTLDELRQIDLGGGARFPTLLEALEAFPGARFNIDVKSPEVAEPAARAVLAAGATDRVLITSFSTRRRRAALRVVPGAASSASAPGFVTALLLIKVGLTPLARLVLRGVDAVQMPMEAGPLKTTTARTVRGFHRAGVEVHVWTINDVDLARQLLDRGVDGIVSDRADLMLELVAGRSVSPEGGSSQLR</sequence>
<dbReference type="SUPFAM" id="SSF51695">
    <property type="entry name" value="PLC-like phosphodiesterases"/>
    <property type="match status" value="1"/>
</dbReference>
<evidence type="ECO:0000313" key="2">
    <source>
        <dbReference type="EMBL" id="XDI03730.1"/>
    </source>
</evidence>
<evidence type="ECO:0000259" key="1">
    <source>
        <dbReference type="PROSITE" id="PS51704"/>
    </source>
</evidence>
<dbReference type="InterPro" id="IPR017946">
    <property type="entry name" value="PLC-like_Pdiesterase_TIM-brl"/>
</dbReference>
<dbReference type="Gene3D" id="3.20.20.190">
    <property type="entry name" value="Phosphatidylinositol (PI) phosphodiesterase"/>
    <property type="match status" value="1"/>
</dbReference>